<name>A0ABS4NSF4_9BACL</name>
<gene>
    <name evidence="3" type="ORF">J2Z70_003134</name>
</gene>
<comment type="caution">
    <text evidence="3">The sequence shown here is derived from an EMBL/GenBank/DDBJ whole genome shotgun (WGS) entry which is preliminary data.</text>
</comment>
<dbReference type="Proteomes" id="UP000773462">
    <property type="component" value="Unassembled WGS sequence"/>
</dbReference>
<feature type="signal peptide" evidence="2">
    <location>
        <begin position="1"/>
        <end position="32"/>
    </location>
</feature>
<evidence type="ECO:0000313" key="4">
    <source>
        <dbReference type="Proteomes" id="UP000773462"/>
    </source>
</evidence>
<evidence type="ECO:0000256" key="2">
    <source>
        <dbReference type="SAM" id="SignalP"/>
    </source>
</evidence>
<feature type="region of interest" description="Disordered" evidence="1">
    <location>
        <begin position="989"/>
        <end position="1046"/>
    </location>
</feature>
<feature type="compositionally biased region" description="Low complexity" evidence="1">
    <location>
        <begin position="952"/>
        <end position="968"/>
    </location>
</feature>
<protein>
    <recommendedName>
        <fullName evidence="5">DUF5011 domain-containing protein</fullName>
    </recommendedName>
</protein>
<accession>A0ABS4NSF4</accession>
<proteinExistence type="predicted"/>
<sequence length="1867" mass="202298">MSRRLKRYTSLSLILSMLLSLIPSSFSGLAQAAGDDYEVTFPNGQHVGNLSYPADNTFLNFYTEVEGFKQTEKDKDAKYDWVKGDIFAGVDDNEATVEFQVKVADNTLLKNMAESGHAEMLTGFSVLRRHSGFLWTRHSSITVNIDGKNIINERTGSSQRYNKSAKALIKPNSVITVRVWGEGDDDGEAAGVRGFYLKFQDLKRPVIDNYTFTGNGAERLNENINQKELYVKRDENITLSYNFSEPVRPSTVVKANSDYFLRHKLFINDPDTGLPAAGQQQYLQNISFNENTLDSYQKKIAYRYTGVPFHNSSNLPLRPLITGGTTGGAQMDLSLENKLKEAVLSDAAGNKAVFNLNAVPSSGSNSWVERKAGNPFDFDRGGYRVIVDAVRPKYSKTANGIQPEILTGVTLNKGDVIDFTLQMTEEAIAKTGWDEKKTFILFNNGMKAYYVAGKNTKNWSFRMTVPDGKTVETPLLKAVAISNDAKGGSEPIQMDTDVIQDYAGNLMIQPANFDGVHEEKINPYGSDFSLANSKIDWANLFIDNTEPVIGYRFETGGATDTTYAKKGKVTIDANDPSIKVPHLDPTVGDRGTERPSRGIYRPSNMSAEASPSVGLVYYWWSQDKADPFAGVAGDHYAALKRYALSAKQPSEELYPGEFENVELSVVNNKTNLLAPPAEAFEEGNSGEWYLHTWTADMSWDSARELMQYEKKKAYVATHQELYDSWKAEAPGSEADKIFYADNQALAAVGQYGDLSVWPLADFKNDDSNWTHEVGVLKLDNQGPAITLAGEDTATVQALVKDDHSGVSSVQYQWVKDGDSPADGKWAATPYSGTTVTRSTYEDIDEDGSYWLYLKALDHAGNETIKTPQERAVVVSSEAAIPTQFTPEANPNYVKSHDVTFQISGVHPDYVGYAISDSSLRPDNDSKFTGLEVSESSGISPLSEKSLIEDVSEPAPTGAPTEPSAPAEPEVTASIGPVVIMKFLSSGPAAPSLTPLESEETPAPDNNAEPAATPAASAEATEPAATPTGSAEATEPSATPAASPEAGTDAKLAAKGLGASVSEATYSYIIPAEKLKLNGTQYIHLMVKHSDKTYYYSKAYYFDNEAPVVYFSPDSVAYPLPLQKTKISVSEFYSKTGLVSKYQWVKQEAGAEVPTESSTKWADVPAGGSVSIDDQSLKSGEISEFRLYVLAVDGAGNSTIKASAGTFKVSATTKPDAPVSDAKSSLIYLSGDTADGYTAIVKLSLETEDKTGYEYSVSPDNGVSWLNWKPYTNFVAVKVPTSKPEELQVWVKYRTPGGLISKPAKLDVDGASTSVQPVYALASLSVNSPVNATVGADIEITLPPGIRVTPSKINPSVPVRTGNSFKIYENGYYSFDLTDLSDPDRTDTLYLVVKNIDGTKPEGTIEYSYMESTNGNVVALLQSTSEPVTVVNNGGKTAYTFTENGKFEFEIKDAAGNVNKVEATVANINKEVPRVKVVRSYQYGENGSQTFGTLKDNSGNVLFSTGVTVTVEKADASAKAFNIISADKSITLMENGTASFTVVDVYGNTTVIKEKVTNILSAPPVPDKVAYTFVDAEGKAVPADQIVTIGGQKYAKGKVKVTLSGTVAAPNQMFSGVRPISDGASYTNQISKADGTYSYSRAFESSGSAVMAISDLLGNVNKVPVTIAGLDNTAPELTLNKETVGIVQNKKDFNFRTDLGGFTVSDNVSAEANVKVSVSGLDLSKLGRQRVAYTAVDQVGNKTVVYQDVVVVKDGGLLVFGNDTLISASSGESALFNTNTITFKVSGFNLMKVGGVDKVNQAGTFDILYYPGLYREGQLKLVKQKLTYAELVSSNFKVTFPKTGWYTIVVRTQERDREFATFFVGNLK</sequence>
<keyword evidence="4" id="KW-1185">Reference proteome</keyword>
<feature type="region of interest" description="Disordered" evidence="1">
    <location>
        <begin position="949"/>
        <end position="968"/>
    </location>
</feature>
<reference evidence="3 4" key="1">
    <citation type="submission" date="2021-03" db="EMBL/GenBank/DDBJ databases">
        <title>Genomic Encyclopedia of Type Strains, Phase IV (KMG-IV): sequencing the most valuable type-strain genomes for metagenomic binning, comparative biology and taxonomic classification.</title>
        <authorList>
            <person name="Goeker M."/>
        </authorList>
    </citation>
    <scope>NUCLEOTIDE SEQUENCE [LARGE SCALE GENOMIC DNA]</scope>
    <source>
        <strain evidence="3 4">DSM 101953</strain>
    </source>
</reference>
<dbReference type="EMBL" id="JAGGLV010000009">
    <property type="protein sequence ID" value="MBP2112980.1"/>
    <property type="molecule type" value="Genomic_DNA"/>
</dbReference>
<dbReference type="Gene3D" id="2.60.40.10">
    <property type="entry name" value="Immunoglobulins"/>
    <property type="match status" value="1"/>
</dbReference>
<evidence type="ECO:0000313" key="3">
    <source>
        <dbReference type="EMBL" id="MBP2112980.1"/>
    </source>
</evidence>
<feature type="region of interest" description="Disordered" evidence="1">
    <location>
        <begin position="576"/>
        <end position="604"/>
    </location>
</feature>
<evidence type="ECO:0000256" key="1">
    <source>
        <dbReference type="SAM" id="MobiDB-lite"/>
    </source>
</evidence>
<evidence type="ECO:0008006" key="5">
    <source>
        <dbReference type="Google" id="ProtNLM"/>
    </source>
</evidence>
<dbReference type="RefSeq" id="WP_209874504.1">
    <property type="nucleotide sequence ID" value="NZ_JAGGLV010000009.1"/>
</dbReference>
<dbReference type="InterPro" id="IPR013783">
    <property type="entry name" value="Ig-like_fold"/>
</dbReference>
<organism evidence="3 4">
    <name type="scientific">Paenibacillus silagei</name>
    <dbReference type="NCBI Taxonomy" id="1670801"/>
    <lineage>
        <taxon>Bacteria</taxon>
        <taxon>Bacillati</taxon>
        <taxon>Bacillota</taxon>
        <taxon>Bacilli</taxon>
        <taxon>Bacillales</taxon>
        <taxon>Paenibacillaceae</taxon>
        <taxon>Paenibacillus</taxon>
    </lineage>
</organism>
<feature type="chain" id="PRO_5046425299" description="DUF5011 domain-containing protein" evidence="2">
    <location>
        <begin position="33"/>
        <end position="1867"/>
    </location>
</feature>
<feature type="compositionally biased region" description="Low complexity" evidence="1">
    <location>
        <begin position="1002"/>
        <end position="1045"/>
    </location>
</feature>
<feature type="region of interest" description="Disordered" evidence="1">
    <location>
        <begin position="918"/>
        <end position="942"/>
    </location>
</feature>
<keyword evidence="2" id="KW-0732">Signal</keyword>